<organism evidence="2 3">
    <name type="scientific">Pristionchus entomophagus</name>
    <dbReference type="NCBI Taxonomy" id="358040"/>
    <lineage>
        <taxon>Eukaryota</taxon>
        <taxon>Metazoa</taxon>
        <taxon>Ecdysozoa</taxon>
        <taxon>Nematoda</taxon>
        <taxon>Chromadorea</taxon>
        <taxon>Rhabditida</taxon>
        <taxon>Rhabditina</taxon>
        <taxon>Diplogasteromorpha</taxon>
        <taxon>Diplogasteroidea</taxon>
        <taxon>Neodiplogasteridae</taxon>
        <taxon>Pristionchus</taxon>
    </lineage>
</organism>
<evidence type="ECO:0000313" key="2">
    <source>
        <dbReference type="EMBL" id="GMS91632.1"/>
    </source>
</evidence>
<feature type="region of interest" description="Disordered" evidence="1">
    <location>
        <begin position="1"/>
        <end position="65"/>
    </location>
</feature>
<feature type="compositionally biased region" description="Low complexity" evidence="1">
    <location>
        <begin position="1"/>
        <end position="16"/>
    </location>
</feature>
<proteinExistence type="predicted"/>
<name>A0AAV5T7S3_9BILA</name>
<dbReference type="Proteomes" id="UP001432027">
    <property type="component" value="Unassembled WGS sequence"/>
</dbReference>
<comment type="caution">
    <text evidence="2">The sequence shown here is derived from an EMBL/GenBank/DDBJ whole genome shotgun (WGS) entry which is preliminary data.</text>
</comment>
<accession>A0AAV5T7S3</accession>
<reference evidence="2" key="1">
    <citation type="submission" date="2023-10" db="EMBL/GenBank/DDBJ databases">
        <title>Genome assembly of Pristionchus species.</title>
        <authorList>
            <person name="Yoshida K."/>
            <person name="Sommer R.J."/>
        </authorList>
    </citation>
    <scope>NUCLEOTIDE SEQUENCE</scope>
    <source>
        <strain evidence="2">RS0144</strain>
    </source>
</reference>
<evidence type="ECO:0000256" key="1">
    <source>
        <dbReference type="SAM" id="MobiDB-lite"/>
    </source>
</evidence>
<gene>
    <name evidence="2" type="ORF">PENTCL1PPCAC_13807</name>
</gene>
<sequence length="218" mass="24453">MPFPSLPSSLASSHPMLPLPLPYQDPRPSPISPLSQMSSRRRSLPKKTGNGQGLEPIRWVPGRQTAVRDVKRGAWTRERRENHHNNQIGRTSVVCPPAPSIVRRDSAYSSEEEAERTLFAVDHRQENEYANVPVRATGRRMSAADTAAAWDDPAEEVDLDFSLDDEDDVKPIGDKIPVRHDGASIWDHPIPVHLRSLITRRPSILTRSTTILKDHGIF</sequence>
<evidence type="ECO:0000313" key="3">
    <source>
        <dbReference type="Proteomes" id="UP001432027"/>
    </source>
</evidence>
<keyword evidence="3" id="KW-1185">Reference proteome</keyword>
<feature type="compositionally biased region" description="Pro residues" evidence="1">
    <location>
        <begin position="17"/>
        <end position="31"/>
    </location>
</feature>
<protein>
    <submittedName>
        <fullName evidence="2">Uncharacterized protein</fullName>
    </submittedName>
</protein>
<dbReference type="AlphaFoldDB" id="A0AAV5T7S3"/>
<dbReference type="EMBL" id="BTSX01000004">
    <property type="protein sequence ID" value="GMS91632.1"/>
    <property type="molecule type" value="Genomic_DNA"/>
</dbReference>